<sequence length="178" mass="19846">MELEPDSRYSFDSSLESFVVSGSERHLNVIVGRVKCRGREDVSEDSRAILPHDMIVQDDLFVQLARHLGTARVRAVVGGERIRIDVLAVVHVAEDDATVRIAPDLIVARVVLPVAFRFGVVVEQIGRRWVEHFRAGKDRLPVERILQVVVNTPQCLLVVDIAGDFGRFPPVPHVNDGL</sequence>
<name>A0A182Q8U2_9DIPT</name>
<dbReference type="AlphaFoldDB" id="A0A182Q8U2"/>
<proteinExistence type="predicted"/>
<protein>
    <submittedName>
        <fullName evidence="1">Uncharacterized protein</fullName>
    </submittedName>
</protein>
<accession>A0A182Q8U2</accession>
<reference evidence="1" key="2">
    <citation type="submission" date="2020-05" db="UniProtKB">
        <authorList>
            <consortium name="EnsemblMetazoa"/>
        </authorList>
    </citation>
    <scope>IDENTIFICATION</scope>
    <source>
        <strain evidence="1">FAR1</strain>
    </source>
</reference>
<dbReference type="Proteomes" id="UP000075886">
    <property type="component" value="Unassembled WGS sequence"/>
</dbReference>
<evidence type="ECO:0000313" key="2">
    <source>
        <dbReference type="Proteomes" id="UP000075886"/>
    </source>
</evidence>
<reference evidence="2" key="1">
    <citation type="submission" date="2014-01" db="EMBL/GenBank/DDBJ databases">
        <title>The Genome Sequence of Anopheles farauti FAR1 (V2).</title>
        <authorList>
            <consortium name="The Broad Institute Genomics Platform"/>
            <person name="Neafsey D.E."/>
            <person name="Besansky N."/>
            <person name="Howell P."/>
            <person name="Walton C."/>
            <person name="Young S.K."/>
            <person name="Zeng Q."/>
            <person name="Gargeya S."/>
            <person name="Fitzgerald M."/>
            <person name="Haas B."/>
            <person name="Abouelleil A."/>
            <person name="Allen A.W."/>
            <person name="Alvarado L."/>
            <person name="Arachchi H.M."/>
            <person name="Berlin A.M."/>
            <person name="Chapman S.B."/>
            <person name="Gainer-Dewar J."/>
            <person name="Goldberg J."/>
            <person name="Griggs A."/>
            <person name="Gujja S."/>
            <person name="Hansen M."/>
            <person name="Howarth C."/>
            <person name="Imamovic A."/>
            <person name="Ireland A."/>
            <person name="Larimer J."/>
            <person name="McCowan C."/>
            <person name="Murphy C."/>
            <person name="Pearson M."/>
            <person name="Poon T.W."/>
            <person name="Priest M."/>
            <person name="Roberts A."/>
            <person name="Saif S."/>
            <person name="Shea T."/>
            <person name="Sisk P."/>
            <person name="Sykes S."/>
            <person name="Wortman J."/>
            <person name="Nusbaum C."/>
            <person name="Birren B."/>
        </authorList>
    </citation>
    <scope>NUCLEOTIDE SEQUENCE [LARGE SCALE GENOMIC DNA]</scope>
    <source>
        <strain evidence="2">FAR1</strain>
    </source>
</reference>
<dbReference type="EMBL" id="AXCN02000496">
    <property type="status" value="NOT_ANNOTATED_CDS"/>
    <property type="molecule type" value="Genomic_DNA"/>
</dbReference>
<dbReference type="EnsemblMetazoa" id="AFAF005354-RA">
    <property type="protein sequence ID" value="AFAF005354-PA"/>
    <property type="gene ID" value="AFAF005354"/>
</dbReference>
<organism evidence="1 2">
    <name type="scientific">Anopheles farauti</name>
    <dbReference type="NCBI Taxonomy" id="69004"/>
    <lineage>
        <taxon>Eukaryota</taxon>
        <taxon>Metazoa</taxon>
        <taxon>Ecdysozoa</taxon>
        <taxon>Arthropoda</taxon>
        <taxon>Hexapoda</taxon>
        <taxon>Insecta</taxon>
        <taxon>Pterygota</taxon>
        <taxon>Neoptera</taxon>
        <taxon>Endopterygota</taxon>
        <taxon>Diptera</taxon>
        <taxon>Nematocera</taxon>
        <taxon>Culicoidea</taxon>
        <taxon>Culicidae</taxon>
        <taxon>Anophelinae</taxon>
        <taxon>Anopheles</taxon>
    </lineage>
</organism>
<dbReference type="VEuPathDB" id="VectorBase:AFAF005354"/>
<evidence type="ECO:0000313" key="1">
    <source>
        <dbReference type="EnsemblMetazoa" id="AFAF005354-PA"/>
    </source>
</evidence>
<keyword evidence="2" id="KW-1185">Reference proteome</keyword>